<evidence type="ECO:0000313" key="2">
    <source>
        <dbReference type="Proteomes" id="UP000697127"/>
    </source>
</evidence>
<comment type="caution">
    <text evidence="1">The sequence shown here is derived from an EMBL/GenBank/DDBJ whole genome shotgun (WGS) entry which is preliminary data.</text>
</comment>
<keyword evidence="2" id="KW-1185">Reference proteome</keyword>
<organism evidence="1 2">
    <name type="scientific">Pichia californica</name>
    <dbReference type="NCBI Taxonomy" id="460514"/>
    <lineage>
        <taxon>Eukaryota</taxon>
        <taxon>Fungi</taxon>
        <taxon>Dikarya</taxon>
        <taxon>Ascomycota</taxon>
        <taxon>Saccharomycotina</taxon>
        <taxon>Pichiomycetes</taxon>
        <taxon>Pichiales</taxon>
        <taxon>Pichiaceae</taxon>
        <taxon>Pichia</taxon>
    </lineage>
</organism>
<reference evidence="1" key="1">
    <citation type="submission" date="2020-11" db="EMBL/GenBank/DDBJ databases">
        <title>Kefir isolates.</title>
        <authorList>
            <person name="Marcisauskas S."/>
            <person name="Kim Y."/>
            <person name="Blasche S."/>
        </authorList>
    </citation>
    <scope>NUCLEOTIDE SEQUENCE</scope>
    <source>
        <strain evidence="1">Olga-1</strain>
    </source>
</reference>
<dbReference type="Proteomes" id="UP000697127">
    <property type="component" value="Unassembled WGS sequence"/>
</dbReference>
<protein>
    <submittedName>
        <fullName evidence="1">Uncharacterized protein</fullName>
    </submittedName>
</protein>
<name>A0A9P7BE34_9ASCO</name>
<feature type="non-terminal residue" evidence="1">
    <location>
        <position position="1"/>
    </location>
</feature>
<dbReference type="AlphaFoldDB" id="A0A9P7BE34"/>
<evidence type="ECO:0000313" key="1">
    <source>
        <dbReference type="EMBL" id="KAG0685554.1"/>
    </source>
</evidence>
<proteinExistence type="predicted"/>
<dbReference type="EMBL" id="PUHW01000727">
    <property type="protein sequence ID" value="KAG0685554.1"/>
    <property type="molecule type" value="Genomic_DNA"/>
</dbReference>
<sequence>PKNAEVTFINNYLTSEMQSPAHDVVSKQVVESIVAVGGNHDPRFNDIFQGSMISSNIQ</sequence>
<accession>A0A9P7BE34</accession>
<gene>
    <name evidence="1" type="ORF">C6P40_004848</name>
</gene>